<dbReference type="InterPro" id="IPR002938">
    <property type="entry name" value="FAD-bd"/>
</dbReference>
<dbReference type="RefSeq" id="WP_143646224.1">
    <property type="nucleotide sequence ID" value="NZ_JABJWZ010000004.1"/>
</dbReference>
<reference evidence="5" key="3">
    <citation type="journal article" name="Syst. Appl. Microbiol.">
        <title>Streptomyces alkaliterrae sp. nov., isolated from an alkaline soil, and emended descriptions of Streptomyces alkaliphilus, Streptomyces calidiresistens and Streptomyces durbertensis.</title>
        <authorList>
            <person name="Swiecimska M."/>
            <person name="Golinska P."/>
            <person name="Nouioui I."/>
            <person name="Wypij M."/>
            <person name="Rai M."/>
            <person name="Sangal V."/>
            <person name="Goodfellow M."/>
        </authorList>
    </citation>
    <scope>NUCLEOTIDE SEQUENCE</scope>
    <source>
        <strain evidence="5">OF3</strain>
        <strain evidence="6">OF8</strain>
    </source>
</reference>
<evidence type="ECO:0000259" key="4">
    <source>
        <dbReference type="Pfam" id="PF01494"/>
    </source>
</evidence>
<evidence type="ECO:0000313" key="8">
    <source>
        <dbReference type="Proteomes" id="UP000320857"/>
    </source>
</evidence>
<evidence type="ECO:0000256" key="3">
    <source>
        <dbReference type="SAM" id="MobiDB-lite"/>
    </source>
</evidence>
<evidence type="ECO:0000313" key="7">
    <source>
        <dbReference type="EMBL" id="MQS00746.1"/>
    </source>
</evidence>
<feature type="region of interest" description="Disordered" evidence="3">
    <location>
        <begin position="391"/>
        <end position="421"/>
    </location>
</feature>
<name>A0A5P0YKC0_9ACTN</name>
<proteinExistence type="predicted"/>
<dbReference type="InterPro" id="IPR036188">
    <property type="entry name" value="FAD/NAD-bd_sf"/>
</dbReference>
<reference evidence="9 10" key="2">
    <citation type="submission" date="2020-05" db="EMBL/GenBank/DDBJ databases">
        <title>Classification of alakaliphilic streptomycetes isolated from an alkaline soil next to Lonar Crater, India and a proposal for the recognition of Streptomyces alkaliterrae sp. nov.</title>
        <authorList>
            <person name="Golinska P."/>
        </authorList>
    </citation>
    <scope>NUCLEOTIDE SEQUENCE [LARGE SCALE GENOMIC DNA]</scope>
    <source>
        <strain evidence="10">OF3</strain>
        <strain evidence="9">OF8</strain>
    </source>
</reference>
<dbReference type="Proteomes" id="UP000320857">
    <property type="component" value="Unassembled WGS sequence"/>
</dbReference>
<sequence length="421" mass="44418">MSGGPRALVIGAGIGGLTAAVALHQRGWQVSVHERAASLEPVGAAISIAPNGQRALDVIGLGDAVRDQIAWTAEGGIRRPDGRWLARTDAAAAAERFGGGLALVHRAHLVDLLRARLPREAVHTGSAGRLLDPGEPAGPGRPGRPAVVATADGEREAELVVAADGVASPARRLLFPDHPGPRYAGFTTWRLMADDPDGRLGDLPAHETWGSGALWGTHRLRDGRIYAYAAAPAPAGARAPDDERRELLRRFGTWHAPIPALIEDCPPRTVLRHDVYTFRRPLPAHHRGRTVLLGDAAHAMPPSLGQGGNQAVEDAVVLAHHADPDTADHCPAPAAHTRDRLPRTTDVLRRSRRAGALTTVANPLAVLARDTLTAAVSRLGPHLALRALDGVADWSPPGTAYPSPTAAGRSENTDGRRPGRE</sequence>
<dbReference type="PANTHER" id="PTHR13789:SF309">
    <property type="entry name" value="PUTATIVE (AFU_ORTHOLOGUE AFUA_6G14510)-RELATED"/>
    <property type="match status" value="1"/>
</dbReference>
<feature type="region of interest" description="Disordered" evidence="3">
    <location>
        <begin position="124"/>
        <end position="145"/>
    </location>
</feature>
<evidence type="ECO:0000313" key="6">
    <source>
        <dbReference type="EMBL" id="MBB1257359.1"/>
    </source>
</evidence>
<evidence type="ECO:0000313" key="5">
    <source>
        <dbReference type="EMBL" id="MBB1251952.1"/>
    </source>
</evidence>
<dbReference type="EMBL" id="JABJXA010000002">
    <property type="protein sequence ID" value="MBB1257359.1"/>
    <property type="molecule type" value="Genomic_DNA"/>
</dbReference>
<feature type="domain" description="FAD-binding" evidence="4">
    <location>
        <begin position="7"/>
        <end position="319"/>
    </location>
</feature>
<keyword evidence="1" id="KW-0560">Oxidoreductase</keyword>
<dbReference type="PANTHER" id="PTHR13789">
    <property type="entry name" value="MONOOXYGENASE"/>
    <property type="match status" value="1"/>
</dbReference>
<dbReference type="SUPFAM" id="SSF51905">
    <property type="entry name" value="FAD/NAD(P)-binding domain"/>
    <property type="match status" value="1"/>
</dbReference>
<evidence type="ECO:0000313" key="10">
    <source>
        <dbReference type="Proteomes" id="UP000525686"/>
    </source>
</evidence>
<dbReference type="GO" id="GO:0004497">
    <property type="term" value="F:monooxygenase activity"/>
    <property type="evidence" value="ECO:0007669"/>
    <property type="project" value="UniProtKB-KW"/>
</dbReference>
<dbReference type="Gene3D" id="3.50.50.60">
    <property type="entry name" value="FAD/NAD(P)-binding domain"/>
    <property type="match status" value="1"/>
</dbReference>
<evidence type="ECO:0000313" key="9">
    <source>
        <dbReference type="Proteomes" id="UP000517765"/>
    </source>
</evidence>
<dbReference type="InterPro" id="IPR050493">
    <property type="entry name" value="FAD-dep_Monooxygenase_BioMet"/>
</dbReference>
<dbReference type="Proteomes" id="UP000517765">
    <property type="component" value="Unassembled WGS sequence"/>
</dbReference>
<dbReference type="Pfam" id="PF01494">
    <property type="entry name" value="FAD_binding_3"/>
    <property type="match status" value="1"/>
</dbReference>
<evidence type="ECO:0000256" key="2">
    <source>
        <dbReference type="ARBA" id="ARBA00023033"/>
    </source>
</evidence>
<dbReference type="Proteomes" id="UP000525686">
    <property type="component" value="Unassembled WGS sequence"/>
</dbReference>
<protein>
    <submittedName>
        <fullName evidence="5">FAD-dependent monooxygenase</fullName>
    </submittedName>
    <submittedName>
        <fullName evidence="7">NAD(P)-binding protein</fullName>
    </submittedName>
</protein>
<reference evidence="7 8" key="1">
    <citation type="submission" date="2019-10" db="EMBL/GenBank/DDBJ databases">
        <title>Streptomyces sp. nov., a novel actinobacterium isolated from alkaline environment.</title>
        <authorList>
            <person name="Golinska P."/>
        </authorList>
    </citation>
    <scope>NUCLEOTIDE SEQUENCE [LARGE SCALE GENOMIC DNA]</scope>
    <source>
        <strain evidence="7 8">OF1</strain>
    </source>
</reference>
<organism evidence="7 8">
    <name type="scientific">Streptomyces alkaliterrae</name>
    <dbReference type="NCBI Taxonomy" id="2213162"/>
    <lineage>
        <taxon>Bacteria</taxon>
        <taxon>Bacillati</taxon>
        <taxon>Actinomycetota</taxon>
        <taxon>Actinomycetes</taxon>
        <taxon>Kitasatosporales</taxon>
        <taxon>Streptomycetaceae</taxon>
        <taxon>Streptomyces</taxon>
    </lineage>
</organism>
<accession>A0A5P0YKC0</accession>
<dbReference type="OrthoDB" id="4568714at2"/>
<comment type="caution">
    <text evidence="7">The sequence shown here is derived from an EMBL/GenBank/DDBJ whole genome shotgun (WGS) entry which is preliminary data.</text>
</comment>
<dbReference type="GO" id="GO:0071949">
    <property type="term" value="F:FAD binding"/>
    <property type="evidence" value="ECO:0007669"/>
    <property type="project" value="InterPro"/>
</dbReference>
<keyword evidence="2 5" id="KW-0503">Monooxygenase</keyword>
<dbReference type="EMBL" id="JABJWZ010000004">
    <property type="protein sequence ID" value="MBB1251952.1"/>
    <property type="molecule type" value="Genomic_DNA"/>
</dbReference>
<dbReference type="AlphaFoldDB" id="A0A5P0YKC0"/>
<dbReference type="PRINTS" id="PR00420">
    <property type="entry name" value="RNGMNOXGNASE"/>
</dbReference>
<feature type="compositionally biased region" description="Basic and acidic residues" evidence="3">
    <location>
        <begin position="411"/>
        <end position="421"/>
    </location>
</feature>
<gene>
    <name evidence="7" type="ORF">FNX44_002380</name>
    <name evidence="5" type="ORF">H3146_01035</name>
    <name evidence="6" type="ORF">H3147_00720</name>
</gene>
<keyword evidence="8" id="KW-1185">Reference proteome</keyword>
<dbReference type="EMBL" id="VJYK02000011">
    <property type="protein sequence ID" value="MQS00746.1"/>
    <property type="molecule type" value="Genomic_DNA"/>
</dbReference>
<evidence type="ECO:0000256" key="1">
    <source>
        <dbReference type="ARBA" id="ARBA00023002"/>
    </source>
</evidence>